<dbReference type="OrthoDB" id="9811700at2"/>
<evidence type="ECO:0000256" key="4">
    <source>
        <dbReference type="ARBA" id="ARBA00022982"/>
    </source>
</evidence>
<evidence type="ECO:0000256" key="6">
    <source>
        <dbReference type="ARBA" id="ARBA00023014"/>
    </source>
</evidence>
<gene>
    <name evidence="9" type="ORF">SMCB_1214</name>
</gene>
<dbReference type="EMBL" id="AP014569">
    <property type="protein sequence ID" value="BAO83442.1"/>
    <property type="molecule type" value="Genomic_DNA"/>
</dbReference>
<dbReference type="Proteomes" id="UP000066014">
    <property type="component" value="Chromosome"/>
</dbReference>
<feature type="transmembrane region" description="Helical" evidence="7">
    <location>
        <begin position="344"/>
        <end position="364"/>
    </location>
</feature>
<keyword evidence="6" id="KW-0411">Iron-sulfur</keyword>
<dbReference type="GO" id="GO:0005886">
    <property type="term" value="C:plasma membrane"/>
    <property type="evidence" value="ECO:0007669"/>
    <property type="project" value="TreeGrafter"/>
</dbReference>
<dbReference type="RefSeq" id="WP_082027269.1">
    <property type="nucleotide sequence ID" value="NZ_AP014569.1"/>
</dbReference>
<evidence type="ECO:0000256" key="3">
    <source>
        <dbReference type="ARBA" id="ARBA00022723"/>
    </source>
</evidence>
<keyword evidence="4" id="KW-0249">Electron transport</keyword>
<dbReference type="PANTHER" id="PTHR30176">
    <property type="entry name" value="FERREDOXIN-TYPE PROTEIN NAPH"/>
    <property type="match status" value="1"/>
</dbReference>
<dbReference type="InterPro" id="IPR051684">
    <property type="entry name" value="Electron_Trans/Redox"/>
</dbReference>
<accession>A0A060NNW1</accession>
<reference evidence="9 10" key="1">
    <citation type="journal article" date="2014" name="Nat. Commun.">
        <title>Physiological and genomic features of highly alkaliphilic hydrogen-utilizing Betaproteobacteria from a continental serpentinizing site.</title>
        <authorList>
            <person name="Suzuki S."/>
            <person name="Kuenen J.G."/>
            <person name="Schipper K."/>
            <person name="van der Velde S."/>
            <person name="Ishii S."/>
            <person name="Wu A."/>
            <person name="Sorokin D.Y."/>
            <person name="Tenney A."/>
            <person name="Meng X.Y."/>
            <person name="Morrill P.L."/>
            <person name="Kamagata Y."/>
            <person name="Muyzer G."/>
            <person name="Nealson K.H."/>
        </authorList>
    </citation>
    <scope>NUCLEOTIDE SEQUENCE [LARGE SCALE GENOMIC DNA]</scope>
    <source>
        <strain evidence="9 10">B1</strain>
    </source>
</reference>
<keyword evidence="5" id="KW-0408">Iron</keyword>
<feature type="transmembrane region" description="Helical" evidence="7">
    <location>
        <begin position="89"/>
        <end position="110"/>
    </location>
</feature>
<protein>
    <submittedName>
        <fullName evidence="9">Polyferredoxin</fullName>
    </submittedName>
</protein>
<dbReference type="Pfam" id="PF12801">
    <property type="entry name" value="Fer4_5"/>
    <property type="match status" value="1"/>
</dbReference>
<feature type="transmembrane region" description="Helical" evidence="7">
    <location>
        <begin position="163"/>
        <end position="181"/>
    </location>
</feature>
<sequence length="477" mass="54345">MSNSTQPDGGNSAARPDEIEISLYADRQKIYPRSVAGFFTNWRWAMVWLTQIVFYGLPWLQWNNRQAVLFDLEERRFYLFNLVLYPHDLIYLTGLLVISALALFLFTAVAGRLWCGFACPQTVYTEIYLWMEKLVEGDRTARMRLDQSGHTLEKYGKKTLKQLLWIAFGLWTGFTFVGYFTPIEQLWLAVWQAELGPWQSFWILFYGFATYGNAGYMRELVCKHMCPYARFQSAMFDRDTLVVTYDAQRGEPRGRRSRQADLSLLKLGSCVDCSLCVQVCPTGIDIRKGLQYECIGCGSCADVCDQVMDKVGYPKGLVRFTTQNGLEQGWTSAQMWRRVLRPRVLAYGAILLLITVALFTSLYLRTPLKLDVIRDSTILSRVVQQGYVENVYTLRMLNATEQEQPLRLVVHGLPGLQVISETEFSLAPTGARALAVTVRVPPGSSAPGMHPIHFEVQSLGAEPMTVRQDSVFMMPRQ</sequence>
<dbReference type="InterPro" id="IPR014116">
    <property type="entry name" value="Cyt_c_oxidase_cbb3_FixG"/>
</dbReference>
<dbReference type="STRING" id="1458426.SMCB_1214"/>
<evidence type="ECO:0000256" key="1">
    <source>
        <dbReference type="ARBA" id="ARBA00022448"/>
    </source>
</evidence>
<keyword evidence="10" id="KW-1185">Reference proteome</keyword>
<keyword evidence="1" id="KW-0813">Transport</keyword>
<keyword evidence="7" id="KW-0812">Transmembrane</keyword>
<evidence type="ECO:0000256" key="5">
    <source>
        <dbReference type="ARBA" id="ARBA00023004"/>
    </source>
</evidence>
<evidence type="ECO:0000313" key="10">
    <source>
        <dbReference type="Proteomes" id="UP000066014"/>
    </source>
</evidence>
<evidence type="ECO:0000313" key="9">
    <source>
        <dbReference type="EMBL" id="BAO83442.1"/>
    </source>
</evidence>
<evidence type="ECO:0000256" key="7">
    <source>
        <dbReference type="SAM" id="Phobius"/>
    </source>
</evidence>
<evidence type="ECO:0000259" key="8">
    <source>
        <dbReference type="PROSITE" id="PS51379"/>
    </source>
</evidence>
<dbReference type="PROSITE" id="PS00198">
    <property type="entry name" value="4FE4S_FER_1"/>
    <property type="match status" value="1"/>
</dbReference>
<dbReference type="Gene3D" id="2.60.40.10">
    <property type="entry name" value="Immunoglobulins"/>
    <property type="match status" value="1"/>
</dbReference>
<dbReference type="PANTHER" id="PTHR30176:SF3">
    <property type="entry name" value="FERREDOXIN-TYPE PROTEIN NAPH"/>
    <property type="match status" value="1"/>
</dbReference>
<dbReference type="InterPro" id="IPR032879">
    <property type="entry name" value="FixG_C"/>
</dbReference>
<dbReference type="Pfam" id="PF13746">
    <property type="entry name" value="Fer4_18"/>
    <property type="match status" value="1"/>
</dbReference>
<feature type="transmembrane region" description="Helical" evidence="7">
    <location>
        <begin position="201"/>
        <end position="221"/>
    </location>
</feature>
<dbReference type="HOGENOM" id="CLU_032118_0_0_4"/>
<organism evidence="9 10">
    <name type="scientific">Serpentinimonas maccroryi</name>
    <dbReference type="NCBI Taxonomy" id="1458426"/>
    <lineage>
        <taxon>Bacteria</taxon>
        <taxon>Pseudomonadati</taxon>
        <taxon>Pseudomonadota</taxon>
        <taxon>Betaproteobacteria</taxon>
        <taxon>Burkholderiales</taxon>
        <taxon>Comamonadaceae</taxon>
        <taxon>Serpentinimonas</taxon>
    </lineage>
</organism>
<proteinExistence type="predicted"/>
<dbReference type="PROSITE" id="PS51379">
    <property type="entry name" value="4FE4S_FER_2"/>
    <property type="match status" value="1"/>
</dbReference>
<dbReference type="NCBIfam" id="TIGR02745">
    <property type="entry name" value="ccoG_rdxA_fixG"/>
    <property type="match status" value="1"/>
</dbReference>
<dbReference type="AlphaFoldDB" id="A0A060NNW1"/>
<dbReference type="KEGG" id="cbab:SMCB_1214"/>
<dbReference type="GO" id="GO:0046872">
    <property type="term" value="F:metal ion binding"/>
    <property type="evidence" value="ECO:0007669"/>
    <property type="project" value="UniProtKB-KW"/>
</dbReference>
<dbReference type="InterPro" id="IPR017896">
    <property type="entry name" value="4Fe4S_Fe-S-bd"/>
</dbReference>
<keyword evidence="2" id="KW-0004">4Fe-4S</keyword>
<dbReference type="SUPFAM" id="SSF54862">
    <property type="entry name" value="4Fe-4S ferredoxins"/>
    <property type="match status" value="1"/>
</dbReference>
<feature type="transmembrane region" description="Helical" evidence="7">
    <location>
        <begin position="42"/>
        <end position="62"/>
    </location>
</feature>
<keyword evidence="3" id="KW-0479">Metal-binding</keyword>
<evidence type="ECO:0000256" key="2">
    <source>
        <dbReference type="ARBA" id="ARBA00022485"/>
    </source>
</evidence>
<name>A0A060NNW1_9BURK</name>
<feature type="domain" description="4Fe-4S ferredoxin-type" evidence="8">
    <location>
        <begin position="261"/>
        <end position="289"/>
    </location>
</feature>
<dbReference type="InterPro" id="IPR013783">
    <property type="entry name" value="Ig-like_fold"/>
</dbReference>
<dbReference type="Pfam" id="PF11614">
    <property type="entry name" value="FixG_C"/>
    <property type="match status" value="1"/>
</dbReference>
<keyword evidence="7" id="KW-0472">Membrane</keyword>
<dbReference type="InterPro" id="IPR017900">
    <property type="entry name" value="4Fe4S_Fe_S_CS"/>
</dbReference>
<keyword evidence="7" id="KW-1133">Transmembrane helix</keyword>
<dbReference type="GO" id="GO:0051539">
    <property type="term" value="F:4 iron, 4 sulfur cluster binding"/>
    <property type="evidence" value="ECO:0007669"/>
    <property type="project" value="UniProtKB-KW"/>
</dbReference>